<dbReference type="RefSeq" id="WP_115950581.1">
    <property type="nucleotide sequence ID" value="NZ_QNVS01000037.1"/>
</dbReference>
<evidence type="ECO:0000313" key="1">
    <source>
        <dbReference type="EMBL" id="REC53738.1"/>
    </source>
</evidence>
<dbReference type="EMBL" id="QNVS01000037">
    <property type="protein sequence ID" value="REC53738.1"/>
    <property type="molecule type" value="Genomic_DNA"/>
</dbReference>
<accession>A0A3D9BJQ3</accession>
<gene>
    <name evidence="1" type="ORF">DRF62_12300</name>
</gene>
<dbReference type="AlphaFoldDB" id="A0A3D9BJQ3"/>
<reference evidence="1 2" key="1">
    <citation type="journal article" date="2006" name="Int. J. Syst. Evol. Microbiol.">
        <title>Chryseobacterium piscium sp. nov., isolated from fish of the South Atlantic Ocean off South Africa.</title>
        <authorList>
            <person name="de Beer H."/>
            <person name="Hugo C.J."/>
            <person name="Jooste P.J."/>
            <person name="Vancanneyt M."/>
            <person name="Coenye T."/>
            <person name="Vandamme P."/>
        </authorList>
    </citation>
    <scope>NUCLEOTIDE SEQUENCE [LARGE SCALE GENOMIC DNA]</scope>
    <source>
        <strain evidence="1 2">CCUG 51923</strain>
    </source>
</reference>
<dbReference type="NCBIfam" id="TIGR01200">
    <property type="entry name" value="GLPGLI"/>
    <property type="match status" value="1"/>
</dbReference>
<organism evidence="1 2">
    <name type="scientific">Chryseobacterium piscium</name>
    <dbReference type="NCBI Taxonomy" id="333702"/>
    <lineage>
        <taxon>Bacteria</taxon>
        <taxon>Pseudomonadati</taxon>
        <taxon>Bacteroidota</taxon>
        <taxon>Flavobacteriia</taxon>
        <taxon>Flavobacteriales</taxon>
        <taxon>Weeksellaceae</taxon>
        <taxon>Chryseobacterium group</taxon>
        <taxon>Chryseobacterium</taxon>
    </lineage>
</organism>
<dbReference type="Proteomes" id="UP000256512">
    <property type="component" value="Unassembled WGS sequence"/>
</dbReference>
<proteinExistence type="predicted"/>
<keyword evidence="2" id="KW-1185">Reference proteome</keyword>
<dbReference type="InterPro" id="IPR005901">
    <property type="entry name" value="GLPGLI"/>
</dbReference>
<comment type="caution">
    <text evidence="1">The sequence shown here is derived from an EMBL/GenBank/DDBJ whole genome shotgun (WGS) entry which is preliminary data.</text>
</comment>
<evidence type="ECO:0000313" key="2">
    <source>
        <dbReference type="Proteomes" id="UP000256512"/>
    </source>
</evidence>
<sequence length="275" mass="31927">MKIKLSILVFLLIVTKIYSQKRFVYEYKFVPDVSKKDSVLTDYMNLDSDMKNSVFYSSFKNVSDSLRQEIANNKSIKVNIPYYNPNLIYTITKNYSKNSVVYHIKDSGVKFKITESKPIHWKISKETKTINNLKCQKATTDLYGRKWVAWFSPEIAIQDGPYKFNNLPGLIIKIEDTERNHSFELTEIKNIANLKLTDDSKNEKEITPKQLNELFDDRAKNINSNIGEMFVQDNSIGFAMKDGNVIQLNRTTKNIEKELQNAVKRTNNPIELTAR</sequence>
<protein>
    <submittedName>
        <fullName evidence="1">GLPGLI family protein</fullName>
    </submittedName>
</protein>
<name>A0A3D9BJQ3_9FLAO</name>